<keyword evidence="1" id="KW-1133">Transmembrane helix</keyword>
<dbReference type="Gene3D" id="3.30.830.10">
    <property type="entry name" value="Metalloenzyme, LuxS/M16 peptidase-like"/>
    <property type="match status" value="1"/>
</dbReference>
<evidence type="ECO:0000256" key="1">
    <source>
        <dbReference type="SAM" id="Phobius"/>
    </source>
</evidence>
<dbReference type="Pfam" id="PF05193">
    <property type="entry name" value="Peptidase_M16_C"/>
    <property type="match status" value="1"/>
</dbReference>
<keyword evidence="1" id="KW-0472">Membrane</keyword>
<dbReference type="STRING" id="1150368.SAMN02927921_04100"/>
<evidence type="ECO:0000313" key="3">
    <source>
        <dbReference type="EMBL" id="SFW76303.1"/>
    </source>
</evidence>
<dbReference type="EMBL" id="FPJE01000038">
    <property type="protein sequence ID" value="SFW76303.1"/>
    <property type="molecule type" value="Genomic_DNA"/>
</dbReference>
<accession>A0A1K1RX07</accession>
<dbReference type="PANTHER" id="PTHR43690:SF17">
    <property type="entry name" value="PROTEIN YHJJ"/>
    <property type="match status" value="1"/>
</dbReference>
<dbReference type="GO" id="GO:0046872">
    <property type="term" value="F:metal ion binding"/>
    <property type="evidence" value="ECO:0007669"/>
    <property type="project" value="InterPro"/>
</dbReference>
<dbReference type="InterPro" id="IPR007863">
    <property type="entry name" value="Peptidase_M16_C"/>
</dbReference>
<sequence>MDVKDLPINPGITLSMSLLFGLYFLLFNWGCTPRQDNTLYQDPDLIKGQLDNGFQYYIKKVDDESMKGEVSMGLYGRMGNWLENEGQRGLAHLIEHMIVKTGNSCVDMDWGKSNRNHKRSAAQTTLSGIEYKFILREPQYIDEYLEVLRCYAWDTVLQRNLADTTLVREYGRTSVLAEAQKIGWKKSISREHLYLKIFGQAYKQNVESELKNIQDFGLEDLQDYYSNWYRPDMEALYVVGDIPDVRLVEASIRKLYSDLKAPDDVVTPSFSQWLDQRKVTLPGTFRVVTVEDEYNPVSQFHIYLIQPKSFLEEIVNTKKQLNNQWVRNLYKELLQNRFRRLKVDADFIGMHYQSPEITGIEGAHFFDIGFSLTQKDNGKIQSIVKLVYTELERVARYGVSPLVQKTDIVYH</sequence>
<proteinExistence type="predicted"/>
<protein>
    <submittedName>
        <fullName evidence="3">Peptidase M16 inactive domain-containing protein</fullName>
    </submittedName>
</protein>
<dbReference type="InterPro" id="IPR050626">
    <property type="entry name" value="Peptidase_M16"/>
</dbReference>
<dbReference type="InterPro" id="IPR011249">
    <property type="entry name" value="Metalloenz_LuxS/M16"/>
</dbReference>
<evidence type="ECO:0000259" key="2">
    <source>
        <dbReference type="Pfam" id="PF05193"/>
    </source>
</evidence>
<dbReference type="SUPFAM" id="SSF63411">
    <property type="entry name" value="LuxS/MPP-like metallohydrolase"/>
    <property type="match status" value="1"/>
</dbReference>
<dbReference type="AlphaFoldDB" id="A0A1K1RX07"/>
<evidence type="ECO:0000313" key="4">
    <source>
        <dbReference type="Proteomes" id="UP000182248"/>
    </source>
</evidence>
<reference evidence="3 4" key="1">
    <citation type="submission" date="2016-11" db="EMBL/GenBank/DDBJ databases">
        <authorList>
            <person name="Jaros S."/>
            <person name="Januszkiewicz K."/>
            <person name="Wedrychowicz H."/>
        </authorList>
    </citation>
    <scope>NUCLEOTIDE SEQUENCE [LARGE SCALE GENOMIC DNA]</scope>
    <source>
        <strain evidence="3 4">CGMCC 1.12145</strain>
    </source>
</reference>
<keyword evidence="1" id="KW-0812">Transmembrane</keyword>
<dbReference type="OrthoDB" id="9811314at2"/>
<name>A0A1K1RX07_9FLAO</name>
<feature type="transmembrane region" description="Helical" evidence="1">
    <location>
        <begin position="12"/>
        <end position="30"/>
    </location>
</feature>
<gene>
    <name evidence="3" type="ORF">SAMN02927921_04100</name>
</gene>
<keyword evidence="4" id="KW-1185">Reference proteome</keyword>
<dbReference type="Proteomes" id="UP000182248">
    <property type="component" value="Unassembled WGS sequence"/>
</dbReference>
<feature type="domain" description="Peptidase M16 C-terminal" evidence="2">
    <location>
        <begin position="217"/>
        <end position="400"/>
    </location>
</feature>
<dbReference type="RefSeq" id="WP_072319325.1">
    <property type="nucleotide sequence ID" value="NZ_FPJE01000038.1"/>
</dbReference>
<dbReference type="PANTHER" id="PTHR43690">
    <property type="entry name" value="NARDILYSIN"/>
    <property type="match status" value="1"/>
</dbReference>
<organism evidence="3 4">
    <name type="scientific">Sinomicrobium oceani</name>
    <dbReference type="NCBI Taxonomy" id="1150368"/>
    <lineage>
        <taxon>Bacteria</taxon>
        <taxon>Pseudomonadati</taxon>
        <taxon>Bacteroidota</taxon>
        <taxon>Flavobacteriia</taxon>
        <taxon>Flavobacteriales</taxon>
        <taxon>Flavobacteriaceae</taxon>
        <taxon>Sinomicrobium</taxon>
    </lineage>
</organism>